<dbReference type="OrthoDB" id="8915at2157"/>
<evidence type="ECO:0000256" key="3">
    <source>
        <dbReference type="ARBA" id="ARBA00022691"/>
    </source>
</evidence>
<keyword evidence="2 5" id="KW-0808">Transferase</keyword>
<evidence type="ECO:0000259" key="4">
    <source>
        <dbReference type="Pfam" id="PF13649"/>
    </source>
</evidence>
<organism evidence="5 6">
    <name type="scientific">Halopiger aswanensis</name>
    <dbReference type="NCBI Taxonomy" id="148449"/>
    <lineage>
        <taxon>Archaea</taxon>
        <taxon>Methanobacteriati</taxon>
        <taxon>Methanobacteriota</taxon>
        <taxon>Stenosarchaea group</taxon>
        <taxon>Halobacteria</taxon>
        <taxon>Halobacteriales</taxon>
        <taxon>Natrialbaceae</taxon>
        <taxon>Halopiger</taxon>
    </lineage>
</organism>
<dbReference type="GO" id="GO:0008168">
    <property type="term" value="F:methyltransferase activity"/>
    <property type="evidence" value="ECO:0007669"/>
    <property type="project" value="UniProtKB-KW"/>
</dbReference>
<dbReference type="PANTHER" id="PTHR43464:SF19">
    <property type="entry name" value="UBIQUINONE BIOSYNTHESIS O-METHYLTRANSFERASE, MITOCHONDRIAL"/>
    <property type="match status" value="1"/>
</dbReference>
<protein>
    <submittedName>
        <fullName evidence="5">Methyltransferase family protein</fullName>
    </submittedName>
</protein>
<keyword evidence="6" id="KW-1185">Reference proteome</keyword>
<proteinExistence type="predicted"/>
<dbReference type="PANTHER" id="PTHR43464">
    <property type="entry name" value="METHYLTRANSFERASE"/>
    <property type="match status" value="1"/>
</dbReference>
<keyword evidence="3" id="KW-0949">S-adenosyl-L-methionine</keyword>
<dbReference type="CDD" id="cd02440">
    <property type="entry name" value="AdoMet_MTases"/>
    <property type="match status" value="1"/>
</dbReference>
<dbReference type="SUPFAM" id="SSF53335">
    <property type="entry name" value="S-adenosyl-L-methionine-dependent methyltransferases"/>
    <property type="match status" value="1"/>
</dbReference>
<keyword evidence="1 5" id="KW-0489">Methyltransferase</keyword>
<dbReference type="Pfam" id="PF13649">
    <property type="entry name" value="Methyltransf_25"/>
    <property type="match status" value="1"/>
</dbReference>
<dbReference type="Proteomes" id="UP000283805">
    <property type="component" value="Unassembled WGS sequence"/>
</dbReference>
<reference evidence="5 6" key="1">
    <citation type="submission" date="2018-09" db="EMBL/GenBank/DDBJ databases">
        <title>Genomic Encyclopedia of Archaeal and Bacterial Type Strains, Phase II (KMG-II): from individual species to whole genera.</title>
        <authorList>
            <person name="Goeker M."/>
        </authorList>
    </citation>
    <scope>NUCLEOTIDE SEQUENCE [LARGE SCALE GENOMIC DNA]</scope>
    <source>
        <strain evidence="5 6">DSM 13151</strain>
    </source>
</reference>
<dbReference type="AlphaFoldDB" id="A0A3R7HI39"/>
<evidence type="ECO:0000256" key="2">
    <source>
        <dbReference type="ARBA" id="ARBA00022679"/>
    </source>
</evidence>
<dbReference type="RefSeq" id="WP_120244141.1">
    <property type="nucleotide sequence ID" value="NZ_RAPO01000002.1"/>
</dbReference>
<accession>A0A3R7HI39</accession>
<evidence type="ECO:0000313" key="5">
    <source>
        <dbReference type="EMBL" id="RKD94791.1"/>
    </source>
</evidence>
<gene>
    <name evidence="5" type="ORF">ATJ93_1634</name>
</gene>
<dbReference type="Gene3D" id="3.40.50.150">
    <property type="entry name" value="Vaccinia Virus protein VP39"/>
    <property type="match status" value="1"/>
</dbReference>
<evidence type="ECO:0000313" key="6">
    <source>
        <dbReference type="Proteomes" id="UP000283805"/>
    </source>
</evidence>
<comment type="caution">
    <text evidence="5">The sequence shown here is derived from an EMBL/GenBank/DDBJ whole genome shotgun (WGS) entry which is preliminary data.</text>
</comment>
<feature type="domain" description="Methyltransferase" evidence="4">
    <location>
        <begin position="45"/>
        <end position="137"/>
    </location>
</feature>
<name>A0A3R7HI39_9EURY</name>
<dbReference type="EMBL" id="RAPO01000002">
    <property type="protein sequence ID" value="RKD94791.1"/>
    <property type="molecule type" value="Genomic_DNA"/>
</dbReference>
<dbReference type="InterPro" id="IPR029063">
    <property type="entry name" value="SAM-dependent_MTases_sf"/>
</dbReference>
<sequence>MVDKDAVRRGYDGLAETYAARRDPDDGEWAMLERLRKQLPAAARVLDAGCGQGDPILRRLAEAPAIEATGVDFSREQLRFAHEAAPDAALAQGDITSLPVGDDAFDAVTAFHSLIHVPESEHQAVIDEFARILRPGGLALLTEGTNDWHGRNPDWLETGVEMQWHIAGADTTREQLRAAGFTVRDERLVGDELADEDASWTVFLAQLEA</sequence>
<dbReference type="InterPro" id="IPR041698">
    <property type="entry name" value="Methyltransf_25"/>
</dbReference>
<dbReference type="GO" id="GO:0032259">
    <property type="term" value="P:methylation"/>
    <property type="evidence" value="ECO:0007669"/>
    <property type="project" value="UniProtKB-KW"/>
</dbReference>
<evidence type="ECO:0000256" key="1">
    <source>
        <dbReference type="ARBA" id="ARBA00022603"/>
    </source>
</evidence>